<accession>E3MC49</accession>
<dbReference type="AlphaFoldDB" id="E3MC49"/>
<evidence type="ECO:0000313" key="16">
    <source>
        <dbReference type="Proteomes" id="UP000008281"/>
    </source>
</evidence>
<comment type="subcellular location">
    <subcellularLocation>
        <location evidence="13">Cell membrane</location>
        <topology evidence="13">Single-pass type I membrane protein</topology>
    </subcellularLocation>
    <subcellularLocation>
        <location evidence="2">Membrane</location>
        <topology evidence="2">Single-pass type I membrane protein</topology>
    </subcellularLocation>
</comment>
<keyword evidence="12" id="KW-0325">Glycoprotein</keyword>
<sequence length="416" mass="48272">MSYGCFIFCIVTSILLTNRITSQCDPQNDKNIFLWSVNHPQLLSQGYLFGTIHVPVTEVWKEVSDRVREAFYISDTVLLEIDLHDEATIHELISCKNLAYDETVHSYLPKELFGRIEKIMENLRTNFLTWAQSQNPRDARKIKHAEEIYNNIIGDWWRKRPIWLLFLLYQMCENVFEKTSSPLLDLYIAQKATDEKKTIIPIETAGEQCNPVWTVSEDEIVFAIEHTIHYLEDKFREKKVEGSDAKSSLKELIKHYKCGTLKEDIFEKEGMSIIEYATDTTGRFKADEINKKLKQDIFIKRNLRMAKRIDKILKSRSNHTIFSAIGAGHFFGNNSVLTHLEASGFTITRIKDTDTIQSPRSPYRQTAKFKRVWTKESAVRRKSIIIEEVAQSSTSFSGFWPISCLIVIHSIVILFL</sequence>
<evidence type="ECO:0000256" key="10">
    <source>
        <dbReference type="ARBA" id="ARBA00023049"/>
    </source>
</evidence>
<keyword evidence="5" id="KW-0812">Transmembrane</keyword>
<evidence type="ECO:0000256" key="9">
    <source>
        <dbReference type="ARBA" id="ARBA00022989"/>
    </source>
</evidence>
<dbReference type="HOGENOM" id="CLU_054834_0_0_1"/>
<dbReference type="CDD" id="cd14789">
    <property type="entry name" value="Tiki"/>
    <property type="match status" value="1"/>
</dbReference>
<reference evidence="15" key="1">
    <citation type="submission" date="2007-07" db="EMBL/GenBank/DDBJ databases">
        <title>PCAP assembly of the Caenorhabditis remanei genome.</title>
        <authorList>
            <consortium name="The Caenorhabditis remanei Sequencing Consortium"/>
            <person name="Wilson R.K."/>
        </authorList>
    </citation>
    <scope>NUCLEOTIDE SEQUENCE [LARGE SCALE GENOMIC DNA]</scope>
    <source>
        <strain evidence="15">PB4641</strain>
    </source>
</reference>
<feature type="signal peptide" evidence="14">
    <location>
        <begin position="1"/>
        <end position="22"/>
    </location>
</feature>
<dbReference type="GO" id="GO:0005886">
    <property type="term" value="C:plasma membrane"/>
    <property type="evidence" value="ECO:0007669"/>
    <property type="project" value="UniProtKB-SubCell"/>
</dbReference>
<keyword evidence="10 13" id="KW-0482">Metalloprotease</keyword>
<name>E3MC49_CAERE</name>
<evidence type="ECO:0000256" key="3">
    <source>
        <dbReference type="ARBA" id="ARBA00008261"/>
    </source>
</evidence>
<comment type="similarity">
    <text evidence="3 13">Belongs to the TIKI family.</text>
</comment>
<keyword evidence="16" id="KW-1185">Reference proteome</keyword>
<keyword evidence="13" id="KW-1003">Cell membrane</keyword>
<keyword evidence="8 13" id="KW-0378">Hydrolase</keyword>
<dbReference type="RefSeq" id="XP_003106285.2">
    <property type="nucleotide sequence ID" value="XM_003106237.2"/>
</dbReference>
<gene>
    <name evidence="15" type="ORF">CRE_15394</name>
</gene>
<dbReference type="GO" id="GO:0030178">
    <property type="term" value="P:negative regulation of Wnt signaling pathway"/>
    <property type="evidence" value="ECO:0007669"/>
    <property type="project" value="UniProtKB-UniRule"/>
</dbReference>
<proteinExistence type="inferred from homology"/>
<evidence type="ECO:0000256" key="2">
    <source>
        <dbReference type="ARBA" id="ARBA00004479"/>
    </source>
</evidence>
<dbReference type="GeneID" id="9807809"/>
<comment type="cofactor">
    <cofactor evidence="13">
        <name>Mn(2+)</name>
        <dbReference type="ChEBI" id="CHEBI:29035"/>
    </cofactor>
    <cofactor evidence="13">
        <name>Co(2+)</name>
        <dbReference type="ChEBI" id="CHEBI:48828"/>
    </cofactor>
    <text evidence="13">Divalent metal cations. Mn(2+) or Co(2+).</text>
</comment>
<dbReference type="KEGG" id="crq:GCK72_025645"/>
<dbReference type="EC" id="3.4.-.-" evidence="13"/>
<evidence type="ECO:0000313" key="15">
    <source>
        <dbReference type="EMBL" id="EFO98227.1"/>
    </source>
</evidence>
<evidence type="ECO:0000256" key="5">
    <source>
        <dbReference type="ARBA" id="ARBA00022692"/>
    </source>
</evidence>
<evidence type="ECO:0000256" key="4">
    <source>
        <dbReference type="ARBA" id="ARBA00022670"/>
    </source>
</evidence>
<keyword evidence="11" id="KW-0472">Membrane</keyword>
<protein>
    <recommendedName>
        <fullName evidence="13">Metalloprotease TIKI homolog</fullName>
        <ecNumber evidence="13">3.4.-.-</ecNumber>
    </recommendedName>
</protein>
<comment type="function">
    <text evidence="13">Metalloprotease that acts as a negative regulator of the Wnt signaling pathway.</text>
</comment>
<keyword evidence="13" id="KW-0879">Wnt signaling pathway</keyword>
<dbReference type="CTD" id="9807809"/>
<keyword evidence="6 13" id="KW-0479">Metal-binding</keyword>
<dbReference type="EMBL" id="DS268434">
    <property type="protein sequence ID" value="EFO98227.1"/>
    <property type="molecule type" value="Genomic_DNA"/>
</dbReference>
<evidence type="ECO:0000256" key="14">
    <source>
        <dbReference type="SAM" id="SignalP"/>
    </source>
</evidence>
<dbReference type="InParanoid" id="E3MC49"/>
<keyword evidence="4 13" id="KW-0645">Protease</keyword>
<dbReference type="GO" id="GO:0004222">
    <property type="term" value="F:metalloendopeptidase activity"/>
    <property type="evidence" value="ECO:0007669"/>
    <property type="project" value="UniProtKB-UniRule"/>
</dbReference>
<dbReference type="PANTHER" id="PTHR31120">
    <property type="entry name" value="METALLOPROTEASE TIKI"/>
    <property type="match status" value="1"/>
</dbReference>
<dbReference type="eggNOG" id="ENOG502QPR1">
    <property type="taxonomic scope" value="Eukaryota"/>
</dbReference>
<dbReference type="PANTHER" id="PTHR31120:SF6">
    <property type="entry name" value="METALLOPROTEASE TIKI HOMOLOG"/>
    <property type="match status" value="1"/>
</dbReference>
<evidence type="ECO:0000256" key="1">
    <source>
        <dbReference type="ARBA" id="ARBA00001941"/>
    </source>
</evidence>
<evidence type="ECO:0000256" key="8">
    <source>
        <dbReference type="ARBA" id="ARBA00022801"/>
    </source>
</evidence>
<keyword evidence="7 13" id="KW-0732">Signal</keyword>
<keyword evidence="9" id="KW-1133">Transmembrane helix</keyword>
<evidence type="ECO:0000256" key="7">
    <source>
        <dbReference type="ARBA" id="ARBA00022729"/>
    </source>
</evidence>
<dbReference type="Proteomes" id="UP000008281">
    <property type="component" value="Unassembled WGS sequence"/>
</dbReference>
<dbReference type="OMA" id="WHKKQYK"/>
<feature type="chain" id="PRO_5003174700" description="Metalloprotease TIKI homolog" evidence="14">
    <location>
        <begin position="23"/>
        <end position="416"/>
    </location>
</feature>
<organism evidence="16">
    <name type="scientific">Caenorhabditis remanei</name>
    <name type="common">Caenorhabditis vulgaris</name>
    <dbReference type="NCBI Taxonomy" id="31234"/>
    <lineage>
        <taxon>Eukaryota</taxon>
        <taxon>Metazoa</taxon>
        <taxon>Ecdysozoa</taxon>
        <taxon>Nematoda</taxon>
        <taxon>Chromadorea</taxon>
        <taxon>Rhabditida</taxon>
        <taxon>Rhabditina</taxon>
        <taxon>Rhabditomorpha</taxon>
        <taxon>Rhabditoidea</taxon>
        <taxon>Rhabditidae</taxon>
        <taxon>Peloderinae</taxon>
        <taxon>Caenorhabditis</taxon>
    </lineage>
</organism>
<dbReference type="InterPro" id="IPR002816">
    <property type="entry name" value="TraB/PrgY/GumN_fam"/>
</dbReference>
<evidence type="ECO:0000256" key="13">
    <source>
        <dbReference type="RuleBase" id="RU369069"/>
    </source>
</evidence>
<dbReference type="InterPro" id="IPR040230">
    <property type="entry name" value="TIKI1/2-like"/>
</dbReference>
<dbReference type="Pfam" id="PF01963">
    <property type="entry name" value="TraB_PrgY_gumN"/>
    <property type="match status" value="1"/>
</dbReference>
<dbReference type="FunCoup" id="E3MC49">
    <property type="interactions" value="15"/>
</dbReference>
<evidence type="ECO:0000256" key="11">
    <source>
        <dbReference type="ARBA" id="ARBA00023136"/>
    </source>
</evidence>
<dbReference type="GO" id="GO:0016055">
    <property type="term" value="P:Wnt signaling pathway"/>
    <property type="evidence" value="ECO:0007669"/>
    <property type="project" value="UniProtKB-KW"/>
</dbReference>
<dbReference type="OrthoDB" id="10040378at2759"/>
<comment type="cofactor">
    <cofactor evidence="1">
        <name>Co(2+)</name>
        <dbReference type="ChEBI" id="CHEBI:48828"/>
    </cofactor>
</comment>
<evidence type="ECO:0000256" key="6">
    <source>
        <dbReference type="ARBA" id="ARBA00022723"/>
    </source>
</evidence>
<dbReference type="GO" id="GO:0046872">
    <property type="term" value="F:metal ion binding"/>
    <property type="evidence" value="ECO:0007669"/>
    <property type="project" value="UniProtKB-UniRule"/>
</dbReference>
<evidence type="ECO:0000256" key="12">
    <source>
        <dbReference type="ARBA" id="ARBA00023180"/>
    </source>
</evidence>
<dbReference type="GO" id="GO:0006508">
    <property type="term" value="P:proteolysis"/>
    <property type="evidence" value="ECO:0007669"/>
    <property type="project" value="UniProtKB-KW"/>
</dbReference>